<evidence type="ECO:0000259" key="3">
    <source>
        <dbReference type="PROSITE" id="PS50801"/>
    </source>
</evidence>
<comment type="caution">
    <text evidence="4">The sequence shown here is derived from an EMBL/GenBank/DDBJ whole genome shotgun (WGS) entry which is preliminary data.</text>
</comment>
<dbReference type="Pfam" id="PF01740">
    <property type="entry name" value="STAS"/>
    <property type="match status" value="1"/>
</dbReference>
<dbReference type="PROSITE" id="PS50801">
    <property type="entry name" value="STAS"/>
    <property type="match status" value="1"/>
</dbReference>
<keyword evidence="5" id="KW-1185">Reference proteome</keyword>
<evidence type="ECO:0000313" key="5">
    <source>
        <dbReference type="Proteomes" id="UP000238634"/>
    </source>
</evidence>
<dbReference type="Gene3D" id="3.30.750.24">
    <property type="entry name" value="STAS domain"/>
    <property type="match status" value="1"/>
</dbReference>
<dbReference type="OrthoDB" id="9793697at2"/>
<dbReference type="NCBIfam" id="TIGR00377">
    <property type="entry name" value="ant_ant_sig"/>
    <property type="match status" value="1"/>
</dbReference>
<reference evidence="4 5" key="1">
    <citation type="submission" date="2018-02" db="EMBL/GenBank/DDBJ databases">
        <authorList>
            <person name="Cohen D.B."/>
            <person name="Kent A.D."/>
        </authorList>
    </citation>
    <scope>NUCLEOTIDE SEQUENCE [LARGE SCALE GENOMIC DNA]</scope>
    <source>
        <strain evidence="4 5">ULC007</strain>
    </source>
</reference>
<dbReference type="InterPro" id="IPR003658">
    <property type="entry name" value="Anti-sigma_ant"/>
</dbReference>
<dbReference type="InterPro" id="IPR002645">
    <property type="entry name" value="STAS_dom"/>
</dbReference>
<dbReference type="SUPFAM" id="SSF52091">
    <property type="entry name" value="SpoIIaa-like"/>
    <property type="match status" value="1"/>
</dbReference>
<dbReference type="Proteomes" id="UP000238634">
    <property type="component" value="Unassembled WGS sequence"/>
</dbReference>
<sequence length="121" mass="13633">MISRGQIEEIRLQPQGRLDLQGGERLQQQLETIAPRRYKIWVIDLSEVEFIDSPGLSALISGLELARESNARLVLCSLRPSAQLIFEITQLDRAFDIFESYDVLLTALIIPESIIPALEVA</sequence>
<dbReference type="CDD" id="cd07043">
    <property type="entry name" value="STAS_anti-anti-sigma_factors"/>
    <property type="match status" value="1"/>
</dbReference>
<protein>
    <recommendedName>
        <fullName evidence="2">Anti-sigma factor antagonist</fullName>
    </recommendedName>
</protein>
<organism evidence="4 5">
    <name type="scientific">Phormidesmis priestleyi ULC007</name>
    <dbReference type="NCBI Taxonomy" id="1920490"/>
    <lineage>
        <taxon>Bacteria</taxon>
        <taxon>Bacillati</taxon>
        <taxon>Cyanobacteriota</taxon>
        <taxon>Cyanophyceae</taxon>
        <taxon>Leptolyngbyales</taxon>
        <taxon>Leptolyngbyaceae</taxon>
        <taxon>Phormidesmis</taxon>
    </lineage>
</organism>
<evidence type="ECO:0000256" key="1">
    <source>
        <dbReference type="ARBA" id="ARBA00009013"/>
    </source>
</evidence>
<dbReference type="InterPro" id="IPR036513">
    <property type="entry name" value="STAS_dom_sf"/>
</dbReference>
<gene>
    <name evidence="4" type="ORF">C7B65_12665</name>
</gene>
<name>A0A2T1DF52_9CYAN</name>
<reference evidence="4 5" key="2">
    <citation type="submission" date="2018-03" db="EMBL/GenBank/DDBJ databases">
        <title>The ancient ancestry and fast evolution of plastids.</title>
        <authorList>
            <person name="Moore K.R."/>
            <person name="Magnabosco C."/>
            <person name="Momper L."/>
            <person name="Gold D.A."/>
            <person name="Bosak T."/>
            <person name="Fournier G.P."/>
        </authorList>
    </citation>
    <scope>NUCLEOTIDE SEQUENCE [LARGE SCALE GENOMIC DNA]</scope>
    <source>
        <strain evidence="4 5">ULC007</strain>
    </source>
</reference>
<evidence type="ECO:0000256" key="2">
    <source>
        <dbReference type="RuleBase" id="RU003749"/>
    </source>
</evidence>
<comment type="similarity">
    <text evidence="1 2">Belongs to the anti-sigma-factor antagonist family.</text>
</comment>
<dbReference type="GO" id="GO:0043856">
    <property type="term" value="F:anti-sigma factor antagonist activity"/>
    <property type="evidence" value="ECO:0007669"/>
    <property type="project" value="InterPro"/>
</dbReference>
<accession>A0A2T1DF52</accession>
<proteinExistence type="inferred from homology"/>
<dbReference type="PANTHER" id="PTHR33495:SF2">
    <property type="entry name" value="ANTI-SIGMA FACTOR ANTAGONIST TM_1081-RELATED"/>
    <property type="match status" value="1"/>
</dbReference>
<dbReference type="EMBL" id="PVWG01000012">
    <property type="protein sequence ID" value="PSB19129.1"/>
    <property type="molecule type" value="Genomic_DNA"/>
</dbReference>
<dbReference type="STRING" id="1920490.GCA_001895925_04365"/>
<dbReference type="RefSeq" id="WP_073070458.1">
    <property type="nucleotide sequence ID" value="NZ_MPPI01000007.1"/>
</dbReference>
<feature type="domain" description="STAS" evidence="3">
    <location>
        <begin position="12"/>
        <end position="121"/>
    </location>
</feature>
<dbReference type="AlphaFoldDB" id="A0A2T1DF52"/>
<evidence type="ECO:0000313" key="4">
    <source>
        <dbReference type="EMBL" id="PSB19129.1"/>
    </source>
</evidence>
<dbReference type="PANTHER" id="PTHR33495">
    <property type="entry name" value="ANTI-SIGMA FACTOR ANTAGONIST TM_1081-RELATED-RELATED"/>
    <property type="match status" value="1"/>
</dbReference>